<reference evidence="3" key="2">
    <citation type="submission" date="2019-09" db="EMBL/GenBank/DDBJ databases">
        <title>Expansion of phycobilisome linker gene families in mesophilic red algae.</title>
        <authorList>
            <person name="Lee J."/>
        </authorList>
    </citation>
    <scope>NUCLEOTIDE SEQUENCE [LARGE SCALE GENOMIC DNA]</scope>
    <source>
        <strain evidence="3">CCMP 1328</strain>
        <tissue evidence="3">Unicellular</tissue>
    </source>
</reference>
<dbReference type="AlphaFoldDB" id="A0A5J4YMV1"/>
<dbReference type="InterPro" id="IPR055572">
    <property type="entry name" value="DUF7148"/>
</dbReference>
<dbReference type="SUPFAM" id="SSF51735">
    <property type="entry name" value="NAD(P)-binding Rossmann-fold domains"/>
    <property type="match status" value="1"/>
</dbReference>
<dbReference type="Gene3D" id="3.40.50.720">
    <property type="entry name" value="NAD(P)-binding Rossmann-like Domain"/>
    <property type="match status" value="1"/>
</dbReference>
<proteinExistence type="predicted"/>
<dbReference type="InterPro" id="IPR036291">
    <property type="entry name" value="NAD(P)-bd_dom_sf"/>
</dbReference>
<dbReference type="EMBL" id="VRMN01000011">
    <property type="protein sequence ID" value="KAA8491737.1"/>
    <property type="molecule type" value="Genomic_DNA"/>
</dbReference>
<dbReference type="PANTHER" id="PTHR15020:SF50">
    <property type="entry name" value="UPF0659 PROTEIN YMR090W"/>
    <property type="match status" value="1"/>
</dbReference>
<feature type="domain" description="DUF7148" evidence="2">
    <location>
        <begin position="398"/>
        <end position="497"/>
    </location>
</feature>
<evidence type="ECO:0000313" key="4">
    <source>
        <dbReference type="EMBL" id="KAA8492734.1"/>
    </source>
</evidence>
<accession>A0A5J4YMV1</accession>
<name>A0A5J4YMV1_PORPP</name>
<sequence>MALERRGKASVAFLSGGGFRGGNVAHGGDGGDFSRANVARLTRRGLRRYKTNGKASGVQQRDDDGIHMVPVARPDQRCAGVRTLFGQSRPADVPSSRTRLIPLPATRLRMSATDQAEPAAPTSVSANPMKIAVLGATGGVGFFILSALLRESTRRQMQLVALVRDVQKARGIFQQLDQSSQIDYRAVDTTSMPMQQLQSSLADIDVLVMATGTTAFPSKAWKGGNSPVRVDAEGVERVVAALPKDAVKRVVLLSSVGVLRKSSFPFSILNLFGVLDAKRRGEQALAAAARQNGFEYTVVRLGRLVGAPFTNVGAIRKDPDEAKSAVSLKLGDSLAGDLARSRAGEVVARSIFEPSAADKEFCAVDTEGAYPSSDEEWHELFEGLERPNEVLRIEYNSLNVAKMRTWLAQWSGAVLTSGALFPPLPEPVRFDPTESGCMLTFLDVTNGAVRPRGALNITLQEPTPSRKAAMVVFREPLLMDSPFRGERQILEQLKQDLANVSRYTPEA</sequence>
<evidence type="ECO:0000313" key="5">
    <source>
        <dbReference type="Proteomes" id="UP000324585"/>
    </source>
</evidence>
<keyword evidence="5" id="KW-1185">Reference proteome</keyword>
<organism evidence="3 5">
    <name type="scientific">Porphyridium purpureum</name>
    <name type="common">Red alga</name>
    <name type="synonym">Porphyridium cruentum</name>
    <dbReference type="NCBI Taxonomy" id="35688"/>
    <lineage>
        <taxon>Eukaryota</taxon>
        <taxon>Rhodophyta</taxon>
        <taxon>Bangiophyceae</taxon>
        <taxon>Porphyridiales</taxon>
        <taxon>Porphyridiaceae</taxon>
        <taxon>Porphyridium</taxon>
    </lineage>
</organism>
<dbReference type="OrthoDB" id="4265at2759"/>
<dbReference type="Pfam" id="PF23650">
    <property type="entry name" value="DUF7148"/>
    <property type="match status" value="1"/>
</dbReference>
<feature type="domain" description="NAD(P)-binding" evidence="1">
    <location>
        <begin position="135"/>
        <end position="327"/>
    </location>
</feature>
<gene>
    <name evidence="3" type="ORF">FVE85_8219</name>
    <name evidence="4" type="ORF">FVE85_9006</name>
</gene>
<reference evidence="5" key="1">
    <citation type="journal article" date="2019" name="Nat. Commun.">
        <title>Expansion of phycobilisome linker gene families in mesophilic red algae.</title>
        <authorList>
            <person name="Lee J."/>
            <person name="Kim D."/>
            <person name="Bhattacharya D."/>
            <person name="Yoon H.S."/>
        </authorList>
    </citation>
    <scope>NUCLEOTIDE SEQUENCE [LARGE SCALE GENOMIC DNA]</scope>
    <source>
        <strain evidence="5">CCMP 1328</strain>
    </source>
</reference>
<evidence type="ECO:0000259" key="1">
    <source>
        <dbReference type="Pfam" id="PF13460"/>
    </source>
</evidence>
<protein>
    <submittedName>
        <fullName evidence="3">Uncharacterized protein</fullName>
    </submittedName>
</protein>
<evidence type="ECO:0000259" key="2">
    <source>
        <dbReference type="Pfam" id="PF23650"/>
    </source>
</evidence>
<comment type="caution">
    <text evidence="3">The sequence shown here is derived from an EMBL/GenBank/DDBJ whole genome shotgun (WGS) entry which is preliminary data.</text>
</comment>
<dbReference type="InterPro" id="IPR016040">
    <property type="entry name" value="NAD(P)-bd_dom"/>
</dbReference>
<dbReference type="Proteomes" id="UP000324585">
    <property type="component" value="Unassembled WGS sequence"/>
</dbReference>
<evidence type="ECO:0000313" key="3">
    <source>
        <dbReference type="EMBL" id="KAA8491737.1"/>
    </source>
</evidence>
<dbReference type="Pfam" id="PF13460">
    <property type="entry name" value="NAD_binding_10"/>
    <property type="match status" value="1"/>
</dbReference>
<dbReference type="PANTHER" id="PTHR15020">
    <property type="entry name" value="FLAVIN REDUCTASE-RELATED"/>
    <property type="match status" value="1"/>
</dbReference>
<dbReference type="EMBL" id="VRMN01000008">
    <property type="protein sequence ID" value="KAA8492734.1"/>
    <property type="molecule type" value="Genomic_DNA"/>
</dbReference>